<dbReference type="GO" id="GO:0004523">
    <property type="term" value="F:RNA-DNA hybrid ribonuclease activity"/>
    <property type="evidence" value="ECO:0007669"/>
    <property type="project" value="InterPro"/>
</dbReference>
<sequence>MGAAIAAGRGSTFIENPRLVNYSSESNFSNSGFSISDNSSTAYKIGLFEGASSGTVKKQGKPRRRPYVKKRKLKPMEEAEKVDPSAVIVERPSTSAEKRKSMENAENKEKARQQPWAMIGDFNEILSNEEKLNGPRRSDNSFKPFGDMLHACGMKELLSSGNGFTLMDSHEKYRGSFRFDKRMLHRPDVKEAVRHAWFTNCNGLGASVADRIRDCRKALTMSSRNPKPAVLSSLKFQLIKAYFDESSFWKQKSRNQWNAFGDRNSKFFHASQLQSILHYYGSLTGQVINLSKSSITFGEKVNEALKQRLRVLLGIFNEGGASSYLGLPECFSGSKIEMLNFIKDKTKKNLSNWYSRTISQGGKEVMIKSVAMASPIFAMSCFKFPKTTCDNLSSALANFWWSSVEDKKKIHWVSWEKLCLPKHLGGMGFKNLQLFNQALLAKQAWRILNDPDLLFGKELLDQGLKWMIGNGEDILVWVAALIDQHSKSWNMSLLRDLFYPQDVELISQMKIAPGSRDFKVWKYNACGAYTAKSGYWLASKLSNSEVRRQAEALPSINPLKKIIWDLSIPSKLRIFLWKIVNSLIFEGLEFEALGVVRKSFNDMNDWSQAQAVENAAETNPPVSPSDNLVEWSPPPDQWKKCDIGVEWDKRNQRCGAAWLVRDHKGVVLLHSRCSFTNIPSLREAQVQVWVWAIESMRSLHFSKIVFVGDSKELVGAVIRPPAWPSFRWMSNRILSSLQYIPEWKLEKADRSLICGAYRIAQSVVVWDLPQSYVATSYPSWMVDLFG</sequence>
<dbReference type="AlphaFoldDB" id="A0A8X7PBI9"/>
<evidence type="ECO:0000259" key="2">
    <source>
        <dbReference type="Pfam" id="PF13456"/>
    </source>
</evidence>
<feature type="region of interest" description="Disordered" evidence="1">
    <location>
        <begin position="91"/>
        <end position="113"/>
    </location>
</feature>
<dbReference type="InterPro" id="IPR002156">
    <property type="entry name" value="RNaseH_domain"/>
</dbReference>
<dbReference type="PANTHER" id="PTHR33116">
    <property type="entry name" value="REVERSE TRANSCRIPTASE ZINC-BINDING DOMAIN-CONTAINING PROTEIN-RELATED-RELATED"/>
    <property type="match status" value="1"/>
</dbReference>
<keyword evidence="4" id="KW-1185">Reference proteome</keyword>
<dbReference type="Pfam" id="PF13456">
    <property type="entry name" value="RVT_3"/>
    <property type="match status" value="1"/>
</dbReference>
<accession>A0A8X7PBI9</accession>
<dbReference type="OrthoDB" id="1111266at2759"/>
<dbReference type="GO" id="GO:0003676">
    <property type="term" value="F:nucleic acid binding"/>
    <property type="evidence" value="ECO:0007669"/>
    <property type="project" value="InterPro"/>
</dbReference>
<comment type="caution">
    <text evidence="3">The sequence shown here is derived from an EMBL/GenBank/DDBJ whole genome shotgun (WGS) entry which is preliminary data.</text>
</comment>
<gene>
    <name evidence="3" type="ORF">Bca52824_088504</name>
</gene>
<evidence type="ECO:0000256" key="1">
    <source>
        <dbReference type="SAM" id="MobiDB-lite"/>
    </source>
</evidence>
<proteinExistence type="predicted"/>
<evidence type="ECO:0000313" key="4">
    <source>
        <dbReference type="Proteomes" id="UP000886595"/>
    </source>
</evidence>
<dbReference type="InterPro" id="IPR036691">
    <property type="entry name" value="Endo/exonu/phosph_ase_sf"/>
</dbReference>
<feature type="compositionally biased region" description="Basic and acidic residues" evidence="1">
    <location>
        <begin position="96"/>
        <end position="112"/>
    </location>
</feature>
<name>A0A8X7PBI9_BRACI</name>
<dbReference type="Proteomes" id="UP000886595">
    <property type="component" value="Unassembled WGS sequence"/>
</dbReference>
<reference evidence="3 4" key="1">
    <citation type="submission" date="2020-02" db="EMBL/GenBank/DDBJ databases">
        <authorList>
            <person name="Ma Q."/>
            <person name="Huang Y."/>
            <person name="Song X."/>
            <person name="Pei D."/>
        </authorList>
    </citation>
    <scope>NUCLEOTIDE SEQUENCE [LARGE SCALE GENOMIC DNA]</scope>
    <source>
        <strain evidence="3">Sxm20200214</strain>
        <tissue evidence="3">Leaf</tissue>
    </source>
</reference>
<dbReference type="EMBL" id="JAAMPC010000017">
    <property type="protein sequence ID" value="KAG2248876.1"/>
    <property type="molecule type" value="Genomic_DNA"/>
</dbReference>
<feature type="domain" description="RNase H type-1" evidence="2">
    <location>
        <begin position="646"/>
        <end position="718"/>
    </location>
</feature>
<dbReference type="PANTHER" id="PTHR33116:SF86">
    <property type="entry name" value="REVERSE TRANSCRIPTASE DOMAIN-CONTAINING PROTEIN"/>
    <property type="match status" value="1"/>
</dbReference>
<organism evidence="3 4">
    <name type="scientific">Brassica carinata</name>
    <name type="common">Ethiopian mustard</name>
    <name type="synonym">Abyssinian cabbage</name>
    <dbReference type="NCBI Taxonomy" id="52824"/>
    <lineage>
        <taxon>Eukaryota</taxon>
        <taxon>Viridiplantae</taxon>
        <taxon>Streptophyta</taxon>
        <taxon>Embryophyta</taxon>
        <taxon>Tracheophyta</taxon>
        <taxon>Spermatophyta</taxon>
        <taxon>Magnoliopsida</taxon>
        <taxon>eudicotyledons</taxon>
        <taxon>Gunneridae</taxon>
        <taxon>Pentapetalae</taxon>
        <taxon>rosids</taxon>
        <taxon>malvids</taxon>
        <taxon>Brassicales</taxon>
        <taxon>Brassicaceae</taxon>
        <taxon>Brassiceae</taxon>
        <taxon>Brassica</taxon>
    </lineage>
</organism>
<evidence type="ECO:0000313" key="3">
    <source>
        <dbReference type="EMBL" id="KAG2248876.1"/>
    </source>
</evidence>
<dbReference type="SUPFAM" id="SSF56219">
    <property type="entry name" value="DNase I-like"/>
    <property type="match status" value="1"/>
</dbReference>
<protein>
    <recommendedName>
        <fullName evidence="2">RNase H type-1 domain-containing protein</fullName>
    </recommendedName>
</protein>